<dbReference type="AlphaFoldDB" id="A0A7C9DP05"/>
<name>A0A7C9DP05_OPUST</name>
<dbReference type="GO" id="GO:0009694">
    <property type="term" value="P:jasmonic acid metabolic process"/>
    <property type="evidence" value="ECO:0007669"/>
    <property type="project" value="TreeGrafter"/>
</dbReference>
<reference evidence="2" key="2">
    <citation type="submission" date="2020-07" db="EMBL/GenBank/DDBJ databases">
        <authorList>
            <person name="Vera ALvarez R."/>
            <person name="Arias-Moreno D.M."/>
            <person name="Jimenez-Jacinto V."/>
            <person name="Jimenez-Bremont J.F."/>
            <person name="Swaminathan K."/>
            <person name="Moose S.P."/>
            <person name="Guerrero-Gonzalez M.L."/>
            <person name="Marino-Ramirez L."/>
            <person name="Landsman D."/>
            <person name="Rodriguez-Kessler M."/>
            <person name="Delgado-Sanchez P."/>
        </authorList>
    </citation>
    <scope>NUCLEOTIDE SEQUENCE</scope>
    <source>
        <tissue evidence="2">Cladode</tissue>
    </source>
</reference>
<dbReference type="EMBL" id="GISG01133419">
    <property type="protein sequence ID" value="MBA4643384.1"/>
    <property type="molecule type" value="Transcribed_RNA"/>
</dbReference>
<evidence type="ECO:0000313" key="2">
    <source>
        <dbReference type="EMBL" id="MBA4643384.1"/>
    </source>
</evidence>
<evidence type="ECO:0000256" key="1">
    <source>
        <dbReference type="SAM" id="MobiDB-lite"/>
    </source>
</evidence>
<dbReference type="GO" id="GO:0080031">
    <property type="term" value="F:methyl salicylate esterase activity"/>
    <property type="evidence" value="ECO:0007669"/>
    <property type="project" value="TreeGrafter"/>
</dbReference>
<feature type="region of interest" description="Disordered" evidence="1">
    <location>
        <begin position="1"/>
        <end position="32"/>
    </location>
</feature>
<feature type="compositionally biased region" description="Basic and acidic residues" evidence="1">
    <location>
        <begin position="1"/>
        <end position="14"/>
    </location>
</feature>
<protein>
    <submittedName>
        <fullName evidence="2">Uncharacterized protein</fullName>
    </submittedName>
</protein>
<dbReference type="Gene3D" id="3.40.50.1820">
    <property type="entry name" value="alpha/beta hydrolase"/>
    <property type="match status" value="1"/>
</dbReference>
<reference evidence="2" key="1">
    <citation type="journal article" date="2013" name="J. Plant Res.">
        <title>Effect of fungi and light on seed germination of three Opuntia species from semiarid lands of central Mexico.</title>
        <authorList>
            <person name="Delgado-Sanchez P."/>
            <person name="Jimenez-Bremont J.F."/>
            <person name="Guerrero-Gonzalez Mde L."/>
            <person name="Flores J."/>
        </authorList>
    </citation>
    <scope>NUCLEOTIDE SEQUENCE</scope>
    <source>
        <tissue evidence="2">Cladode</tissue>
    </source>
</reference>
<proteinExistence type="predicted"/>
<organism evidence="2">
    <name type="scientific">Opuntia streptacantha</name>
    <name type="common">Prickly pear cactus</name>
    <name type="synonym">Opuntia cardona</name>
    <dbReference type="NCBI Taxonomy" id="393608"/>
    <lineage>
        <taxon>Eukaryota</taxon>
        <taxon>Viridiplantae</taxon>
        <taxon>Streptophyta</taxon>
        <taxon>Embryophyta</taxon>
        <taxon>Tracheophyta</taxon>
        <taxon>Spermatophyta</taxon>
        <taxon>Magnoliopsida</taxon>
        <taxon>eudicotyledons</taxon>
        <taxon>Gunneridae</taxon>
        <taxon>Pentapetalae</taxon>
        <taxon>Caryophyllales</taxon>
        <taxon>Cactineae</taxon>
        <taxon>Cactaceae</taxon>
        <taxon>Opuntioideae</taxon>
        <taxon>Opuntia</taxon>
    </lineage>
</organism>
<dbReference type="GO" id="GO:0080032">
    <property type="term" value="F:methyl jasmonate esterase activity"/>
    <property type="evidence" value="ECO:0007669"/>
    <property type="project" value="TreeGrafter"/>
</dbReference>
<sequence length="122" mass="13877">MMEQGKPEKIRPEEDEHDNSNQTVKSQVPPEDMVLGRMLHRPGPLKAILEAKFQGSGQVDCVPRIYIRTLQDEVLKPKQQEAMIRRWPPARVFALDTDHNPNLSAPFLLAGLLAKATYECFI</sequence>
<dbReference type="InterPro" id="IPR045889">
    <property type="entry name" value="MES/HNL"/>
</dbReference>
<accession>A0A7C9DP05</accession>
<dbReference type="InterPro" id="IPR029058">
    <property type="entry name" value="AB_hydrolase_fold"/>
</dbReference>
<dbReference type="GO" id="GO:0009696">
    <property type="term" value="P:salicylic acid metabolic process"/>
    <property type="evidence" value="ECO:0007669"/>
    <property type="project" value="TreeGrafter"/>
</dbReference>
<dbReference type="GO" id="GO:0080030">
    <property type="term" value="F:methyl indole-3-acetate esterase activity"/>
    <property type="evidence" value="ECO:0007669"/>
    <property type="project" value="TreeGrafter"/>
</dbReference>
<dbReference type="PANTHER" id="PTHR10992:SF1010">
    <property type="entry name" value="METHYLESTERASE 17-LIKE"/>
    <property type="match status" value="1"/>
</dbReference>
<dbReference type="PANTHER" id="PTHR10992">
    <property type="entry name" value="METHYLESTERASE FAMILY MEMBER"/>
    <property type="match status" value="1"/>
</dbReference>